<evidence type="ECO:0000256" key="1">
    <source>
        <dbReference type="ARBA" id="ARBA00006540"/>
    </source>
</evidence>
<dbReference type="FunFam" id="2.40.30.10:FF:000004">
    <property type="entry name" value="50S ribosomal protein L3"/>
    <property type="match status" value="1"/>
</dbReference>
<dbReference type="InterPro" id="IPR000597">
    <property type="entry name" value="Ribosomal_uL3"/>
</dbReference>
<proteinExistence type="inferred from homology"/>
<dbReference type="HAMAP" id="MF_01325_B">
    <property type="entry name" value="Ribosomal_uL3_B"/>
    <property type="match status" value="1"/>
</dbReference>
<evidence type="ECO:0000256" key="7">
    <source>
        <dbReference type="HAMAP-Rule" id="MF_01325"/>
    </source>
</evidence>
<keyword evidence="3 7" id="KW-0694">RNA-binding</keyword>
<evidence type="ECO:0000256" key="2">
    <source>
        <dbReference type="ARBA" id="ARBA00022730"/>
    </source>
</evidence>
<dbReference type="GO" id="GO:0003735">
    <property type="term" value="F:structural constituent of ribosome"/>
    <property type="evidence" value="ECO:0007669"/>
    <property type="project" value="UniProtKB-UniRule"/>
</dbReference>
<dbReference type="GO" id="GO:0022625">
    <property type="term" value="C:cytosolic large ribosomal subunit"/>
    <property type="evidence" value="ECO:0007669"/>
    <property type="project" value="TreeGrafter"/>
</dbReference>
<dbReference type="Proteomes" id="UP000178585">
    <property type="component" value="Unassembled WGS sequence"/>
</dbReference>
<dbReference type="Gene3D" id="2.40.30.10">
    <property type="entry name" value="Translation factors"/>
    <property type="match status" value="1"/>
</dbReference>
<dbReference type="Pfam" id="PF00297">
    <property type="entry name" value="Ribosomal_L3"/>
    <property type="match status" value="1"/>
</dbReference>
<comment type="similarity">
    <text evidence="1 7">Belongs to the universal ribosomal protein uL3 family.</text>
</comment>
<dbReference type="GO" id="GO:0019843">
    <property type="term" value="F:rRNA binding"/>
    <property type="evidence" value="ECO:0007669"/>
    <property type="project" value="UniProtKB-UniRule"/>
</dbReference>
<dbReference type="STRING" id="1797245.A2949_00875"/>
<evidence type="ECO:0000313" key="9">
    <source>
        <dbReference type="EMBL" id="OGC86772.1"/>
    </source>
</evidence>
<dbReference type="Gene3D" id="3.30.160.810">
    <property type="match status" value="1"/>
</dbReference>
<comment type="caution">
    <text evidence="9">The sequence shown here is derived from an EMBL/GenBank/DDBJ whole genome shotgun (WGS) entry which is preliminary data.</text>
</comment>
<feature type="region of interest" description="Disordered" evidence="8">
    <location>
        <begin position="130"/>
        <end position="161"/>
    </location>
</feature>
<evidence type="ECO:0000256" key="3">
    <source>
        <dbReference type="ARBA" id="ARBA00022884"/>
    </source>
</evidence>
<dbReference type="SUPFAM" id="SSF50447">
    <property type="entry name" value="Translation proteins"/>
    <property type="match status" value="1"/>
</dbReference>
<sequence length="224" mass="23511">MKFILGTKGKMTTVYTEEGRAFAATIVVAAPNTVTQIKSTEKEGYTAVQVGAGDTKEGRVNKAQFGHAKGKALKHFREMRPRAAMRGGDVVADFPEVGSTIDVSVFAVGDKVTVSAVSKGKGFQGVVKRHGFHGGPRSHGQKHSERSPGSIGGGGGRAGGRVAKGMRMAGRMGSDRVSVRNLSILQVLPETGELVISGAVPGRRGTLVEIRGSEATLRQAQDKK</sequence>
<gene>
    <name evidence="7" type="primary">rplC</name>
    <name evidence="9" type="ORF">A2949_00875</name>
</gene>
<keyword evidence="5 7" id="KW-0687">Ribonucleoprotein</keyword>
<protein>
    <recommendedName>
        <fullName evidence="6 7">Large ribosomal subunit protein uL3</fullName>
    </recommendedName>
</protein>
<reference evidence="9 10" key="1">
    <citation type="journal article" date="2016" name="Nat. Commun.">
        <title>Thousands of microbial genomes shed light on interconnected biogeochemical processes in an aquifer system.</title>
        <authorList>
            <person name="Anantharaman K."/>
            <person name="Brown C.T."/>
            <person name="Hug L.A."/>
            <person name="Sharon I."/>
            <person name="Castelle C.J."/>
            <person name="Probst A.J."/>
            <person name="Thomas B.C."/>
            <person name="Singh A."/>
            <person name="Wilkins M.J."/>
            <person name="Karaoz U."/>
            <person name="Brodie E.L."/>
            <person name="Williams K.H."/>
            <person name="Hubbard S.S."/>
            <person name="Banfield J.F."/>
        </authorList>
    </citation>
    <scope>NUCLEOTIDE SEQUENCE [LARGE SCALE GENOMIC DNA]</scope>
</reference>
<evidence type="ECO:0000256" key="5">
    <source>
        <dbReference type="ARBA" id="ARBA00023274"/>
    </source>
</evidence>
<dbReference type="NCBIfam" id="TIGR03625">
    <property type="entry name" value="L3_bact"/>
    <property type="match status" value="1"/>
</dbReference>
<name>A0A1F4XYJ3_9BACT</name>
<feature type="compositionally biased region" description="Gly residues" evidence="8">
    <location>
        <begin position="150"/>
        <end position="159"/>
    </location>
</feature>
<organism evidence="9 10">
    <name type="scientific">Candidatus Adlerbacteria bacterium RIFCSPLOWO2_01_FULL_54_21b</name>
    <dbReference type="NCBI Taxonomy" id="1797245"/>
    <lineage>
        <taxon>Bacteria</taxon>
        <taxon>Candidatus Adleribacteriota</taxon>
    </lineage>
</organism>
<dbReference type="InterPro" id="IPR009000">
    <property type="entry name" value="Transl_B-barrel_sf"/>
</dbReference>
<dbReference type="AlphaFoldDB" id="A0A1F4XYJ3"/>
<evidence type="ECO:0000256" key="4">
    <source>
        <dbReference type="ARBA" id="ARBA00022980"/>
    </source>
</evidence>
<evidence type="ECO:0000313" key="10">
    <source>
        <dbReference type="Proteomes" id="UP000178585"/>
    </source>
</evidence>
<dbReference type="PANTHER" id="PTHR11229">
    <property type="entry name" value="50S RIBOSOMAL PROTEIN L3"/>
    <property type="match status" value="1"/>
</dbReference>
<dbReference type="GO" id="GO:0006412">
    <property type="term" value="P:translation"/>
    <property type="evidence" value="ECO:0007669"/>
    <property type="project" value="UniProtKB-UniRule"/>
</dbReference>
<accession>A0A1F4XYJ3</accession>
<comment type="function">
    <text evidence="7">One of the primary rRNA binding proteins, it binds directly near the 3'-end of the 23S rRNA, where it nucleates assembly of the 50S subunit.</text>
</comment>
<keyword evidence="2 7" id="KW-0699">rRNA-binding</keyword>
<comment type="subunit">
    <text evidence="7">Part of the 50S ribosomal subunit. Forms a cluster with proteins L14 and L19.</text>
</comment>
<dbReference type="EMBL" id="MEWZ01000014">
    <property type="protein sequence ID" value="OGC86772.1"/>
    <property type="molecule type" value="Genomic_DNA"/>
</dbReference>
<keyword evidence="4 7" id="KW-0689">Ribosomal protein</keyword>
<dbReference type="InterPro" id="IPR019927">
    <property type="entry name" value="Ribosomal_uL3_bac/org-type"/>
</dbReference>
<dbReference type="PANTHER" id="PTHR11229:SF16">
    <property type="entry name" value="LARGE RIBOSOMAL SUBUNIT PROTEIN UL3C"/>
    <property type="match status" value="1"/>
</dbReference>
<evidence type="ECO:0000256" key="8">
    <source>
        <dbReference type="SAM" id="MobiDB-lite"/>
    </source>
</evidence>
<evidence type="ECO:0000256" key="6">
    <source>
        <dbReference type="ARBA" id="ARBA00035243"/>
    </source>
</evidence>